<keyword evidence="8" id="KW-0449">Lipoprotein</keyword>
<dbReference type="EC" id="4.2.2.-" evidence="4"/>
<dbReference type="KEGG" id="sdn:Sden_0852"/>
<dbReference type="InterPro" id="IPR036908">
    <property type="entry name" value="RlpA-like_sf"/>
</dbReference>
<keyword evidence="9" id="KW-1185">Reference proteome</keyword>
<keyword evidence="1" id="KW-0732">Signal</keyword>
<dbReference type="eggNOG" id="COG0797">
    <property type="taxonomic scope" value="Bacteria"/>
</dbReference>
<gene>
    <name evidence="4" type="primary">rlpA</name>
    <name evidence="8" type="ordered locus">Sden_0852</name>
</gene>
<evidence type="ECO:0000313" key="9">
    <source>
        <dbReference type="Proteomes" id="UP000001982"/>
    </source>
</evidence>
<evidence type="ECO:0000256" key="2">
    <source>
        <dbReference type="ARBA" id="ARBA00023239"/>
    </source>
</evidence>
<accession>Q12QY6</accession>
<dbReference type="PANTHER" id="PTHR34183:SF1">
    <property type="entry name" value="ENDOLYTIC PEPTIDOGLYCAN TRANSGLYCOSYLASE RLPA"/>
    <property type="match status" value="1"/>
</dbReference>
<dbReference type="GO" id="GO:0071555">
    <property type="term" value="P:cell wall organization"/>
    <property type="evidence" value="ECO:0007669"/>
    <property type="project" value="UniProtKB-KW"/>
</dbReference>
<dbReference type="HAMAP" id="MF_02071">
    <property type="entry name" value="RlpA"/>
    <property type="match status" value="1"/>
</dbReference>
<dbReference type="Pfam" id="PF03330">
    <property type="entry name" value="DPBB_1"/>
    <property type="match status" value="1"/>
</dbReference>
<evidence type="ECO:0000256" key="5">
    <source>
        <dbReference type="RuleBase" id="RU003495"/>
    </source>
</evidence>
<dbReference type="InterPro" id="IPR034718">
    <property type="entry name" value="RlpA"/>
</dbReference>
<evidence type="ECO:0000259" key="7">
    <source>
        <dbReference type="PROSITE" id="PS51724"/>
    </source>
</evidence>
<dbReference type="GO" id="GO:0000270">
    <property type="term" value="P:peptidoglycan metabolic process"/>
    <property type="evidence" value="ECO:0007669"/>
    <property type="project" value="UniProtKB-UniRule"/>
</dbReference>
<sequence length="297" mass="32969">MQTKCNLALPFTGIMSSRLKTRGLNLKQLGVLAICSVLVACSSSPSSSKGAKRDSQSGRYQMANDRAPDNAPDVSKVPNAVPKYEPYSRQGNKDYRVLGKNYAVLNHGKDFRERGIASWYGSKFHGHLTSNGEVYDMYAMTAAHKTLPIPSYVKVRNEDNNKEIIVRVNDRGPFHEGRVIDLSYAAAYKLGVLSTGTARVNIEAIYFPTPSSRALAELADPHVNFIQITASRDKVRINHLAQKLEAKYGISSNIEPVNGFYRLRLGPIGQRHIADKLLQNLKRDGFPDSFMVEQAKP</sequence>
<keyword evidence="3 4" id="KW-0961">Cell wall biogenesis/degradation</keyword>
<evidence type="ECO:0000256" key="3">
    <source>
        <dbReference type="ARBA" id="ARBA00023316"/>
    </source>
</evidence>
<evidence type="ECO:0000313" key="8">
    <source>
        <dbReference type="EMBL" id="ABE54140.1"/>
    </source>
</evidence>
<dbReference type="InterPro" id="IPR012997">
    <property type="entry name" value="RplA"/>
</dbReference>
<dbReference type="Pfam" id="PF05036">
    <property type="entry name" value="SPOR"/>
    <property type="match status" value="1"/>
</dbReference>
<name>Q12QY6_SHEDO</name>
<dbReference type="FunFam" id="2.40.40.10:FF:000003">
    <property type="entry name" value="Endolytic peptidoglycan transglycosylase RlpA"/>
    <property type="match status" value="1"/>
</dbReference>
<dbReference type="Gene3D" id="2.40.40.10">
    <property type="entry name" value="RlpA-like domain"/>
    <property type="match status" value="1"/>
</dbReference>
<evidence type="ECO:0000256" key="1">
    <source>
        <dbReference type="ARBA" id="ARBA00022729"/>
    </source>
</evidence>
<evidence type="ECO:0000256" key="4">
    <source>
        <dbReference type="HAMAP-Rule" id="MF_02071"/>
    </source>
</evidence>
<dbReference type="HOGENOM" id="CLU_042923_3_2_6"/>
<dbReference type="EMBL" id="CP000302">
    <property type="protein sequence ID" value="ABE54140.1"/>
    <property type="molecule type" value="Genomic_DNA"/>
</dbReference>
<dbReference type="GO" id="GO:0009279">
    <property type="term" value="C:cell outer membrane"/>
    <property type="evidence" value="ECO:0007669"/>
    <property type="project" value="TreeGrafter"/>
</dbReference>
<feature type="domain" description="SPOR" evidence="7">
    <location>
        <begin position="218"/>
        <end position="294"/>
    </location>
</feature>
<dbReference type="CDD" id="cd22268">
    <property type="entry name" value="DPBB_RlpA-like"/>
    <property type="match status" value="1"/>
</dbReference>
<dbReference type="Gene3D" id="3.30.70.1070">
    <property type="entry name" value="Sporulation related repeat"/>
    <property type="match status" value="1"/>
</dbReference>
<organism evidence="8 9">
    <name type="scientific">Shewanella denitrificans (strain OS217 / ATCC BAA-1090 / DSM 15013)</name>
    <dbReference type="NCBI Taxonomy" id="318161"/>
    <lineage>
        <taxon>Bacteria</taxon>
        <taxon>Pseudomonadati</taxon>
        <taxon>Pseudomonadota</taxon>
        <taxon>Gammaproteobacteria</taxon>
        <taxon>Alteromonadales</taxon>
        <taxon>Shewanellaceae</taxon>
        <taxon>Shewanella</taxon>
    </lineage>
</organism>
<reference evidence="8 9" key="1">
    <citation type="submission" date="2006-03" db="EMBL/GenBank/DDBJ databases">
        <title>Complete sequence of Shewanella denitrificans OS217.</title>
        <authorList>
            <consortium name="US DOE Joint Genome Institute"/>
            <person name="Copeland A."/>
            <person name="Lucas S."/>
            <person name="Lapidus A."/>
            <person name="Barry K."/>
            <person name="Detter J.C."/>
            <person name="Glavina del Rio T."/>
            <person name="Hammon N."/>
            <person name="Israni S."/>
            <person name="Dalin E."/>
            <person name="Tice H."/>
            <person name="Pitluck S."/>
            <person name="Brettin T."/>
            <person name="Bruce D."/>
            <person name="Han C."/>
            <person name="Tapia R."/>
            <person name="Gilna P."/>
            <person name="Kiss H."/>
            <person name="Schmutz J."/>
            <person name="Larimer F."/>
            <person name="Land M."/>
            <person name="Hauser L."/>
            <person name="Kyrpides N."/>
            <person name="Lykidis A."/>
            <person name="Richardson P."/>
        </authorList>
    </citation>
    <scope>NUCLEOTIDE SEQUENCE [LARGE SCALE GENOMIC DNA]</scope>
    <source>
        <strain evidence="9">OS217 / ATCC BAA-1090 / DSM 15013</strain>
    </source>
</reference>
<dbReference type="GO" id="GO:0008932">
    <property type="term" value="F:lytic endotransglycosylase activity"/>
    <property type="evidence" value="ECO:0007669"/>
    <property type="project" value="UniProtKB-UniRule"/>
</dbReference>
<dbReference type="STRING" id="318161.Sden_0852"/>
<dbReference type="GO" id="GO:0042834">
    <property type="term" value="F:peptidoglycan binding"/>
    <property type="evidence" value="ECO:0007669"/>
    <property type="project" value="InterPro"/>
</dbReference>
<dbReference type="InterPro" id="IPR009009">
    <property type="entry name" value="RlpA-like_DPBB"/>
</dbReference>
<comment type="similarity">
    <text evidence="4 5">Belongs to the RlpA family.</text>
</comment>
<dbReference type="SUPFAM" id="SSF110997">
    <property type="entry name" value="Sporulation related repeat"/>
    <property type="match status" value="1"/>
</dbReference>
<proteinExistence type="inferred from homology"/>
<dbReference type="AlphaFoldDB" id="Q12QY6"/>
<dbReference type="PANTHER" id="PTHR34183">
    <property type="entry name" value="ENDOLYTIC PEPTIDOGLYCAN TRANSGLYCOSYLASE RLPA"/>
    <property type="match status" value="1"/>
</dbReference>
<dbReference type="NCBIfam" id="TIGR00413">
    <property type="entry name" value="rlpA"/>
    <property type="match status" value="1"/>
</dbReference>
<evidence type="ECO:0000256" key="6">
    <source>
        <dbReference type="SAM" id="MobiDB-lite"/>
    </source>
</evidence>
<dbReference type="InterPro" id="IPR036680">
    <property type="entry name" value="SPOR-like_sf"/>
</dbReference>
<dbReference type="InterPro" id="IPR007730">
    <property type="entry name" value="SPOR-like_dom"/>
</dbReference>
<protein>
    <recommendedName>
        <fullName evidence="4">Endolytic peptidoglycan transglycosylase RlpA</fullName>
        <ecNumber evidence="4">4.2.2.-</ecNumber>
    </recommendedName>
</protein>
<dbReference type="Proteomes" id="UP000001982">
    <property type="component" value="Chromosome"/>
</dbReference>
<feature type="region of interest" description="Disordered" evidence="6">
    <location>
        <begin position="42"/>
        <end position="88"/>
    </location>
</feature>
<dbReference type="SUPFAM" id="SSF50685">
    <property type="entry name" value="Barwin-like endoglucanases"/>
    <property type="match status" value="1"/>
</dbReference>
<keyword evidence="2 4" id="KW-0456">Lyase</keyword>
<dbReference type="PROSITE" id="PS51724">
    <property type="entry name" value="SPOR"/>
    <property type="match status" value="1"/>
</dbReference>
<comment type="function">
    <text evidence="4">Lytic transglycosylase with a strong preference for naked glycan strands that lack stem peptides.</text>
</comment>